<dbReference type="OrthoDB" id="9816308at2"/>
<proteinExistence type="predicted"/>
<dbReference type="PANTHER" id="PTHR40469:SF2">
    <property type="entry name" value="GALACTOSE-BINDING DOMAIN-LIKE SUPERFAMILY PROTEIN"/>
    <property type="match status" value="1"/>
</dbReference>
<name>A0A2S1LHV6_9FLAO</name>
<dbReference type="PANTHER" id="PTHR40469">
    <property type="entry name" value="SECRETED GLYCOSYL HYDROLASE"/>
    <property type="match status" value="1"/>
</dbReference>
<feature type="signal peptide" evidence="1">
    <location>
        <begin position="1"/>
        <end position="23"/>
    </location>
</feature>
<evidence type="ECO:0000313" key="3">
    <source>
        <dbReference type="EMBL" id="AWG23221.1"/>
    </source>
</evidence>
<dbReference type="Pfam" id="PF06283">
    <property type="entry name" value="ThuA"/>
    <property type="match status" value="1"/>
</dbReference>
<protein>
    <submittedName>
        <fullName evidence="3">RNA polymerase subunit sigma-70</fullName>
    </submittedName>
</protein>
<reference evidence="3 4" key="1">
    <citation type="submission" date="2017-04" db="EMBL/GenBank/DDBJ databases">
        <title>Compelte genome sequence of WV33.</title>
        <authorList>
            <person name="Lee P.C."/>
        </authorList>
    </citation>
    <scope>NUCLEOTIDE SEQUENCE [LARGE SCALE GENOMIC DNA]</scope>
    <source>
        <strain evidence="3 4">WV33</strain>
    </source>
</reference>
<organism evidence="3 4">
    <name type="scientific">Flavobacterium faecale</name>
    <dbReference type="NCBI Taxonomy" id="1355330"/>
    <lineage>
        <taxon>Bacteria</taxon>
        <taxon>Pseudomonadati</taxon>
        <taxon>Bacteroidota</taxon>
        <taxon>Flavobacteriia</taxon>
        <taxon>Flavobacteriales</taxon>
        <taxon>Flavobacteriaceae</taxon>
        <taxon>Flavobacterium</taxon>
    </lineage>
</organism>
<keyword evidence="4" id="KW-1185">Reference proteome</keyword>
<accession>A0A2S1LHV6</accession>
<dbReference type="KEGG" id="ffa:FFWV33_17655"/>
<sequence>MKPFKMKYFLLTLCILTMIKTNAQDQFRVLLFTQHDTWHYNTIPVAVEAFKEMAAENQFKFDWTQRPDDLIAKLPEYDVVIFMNANANFLLPKHMDALKAFMKRGGGFVGIHGTADGENDNAWFDGLVGAKFVNHPKLQAAIVNVANHDFPATWHLPNKWLRSDEWYNFKNMNLDKLHILLTVDEASYDFTAGYDAIPLKGMGKAHPISWYQEYEGGRSFYTAMGHKPESFKDKNFLNHIFGAIYWAKGDSIKK</sequence>
<dbReference type="SUPFAM" id="SSF52317">
    <property type="entry name" value="Class I glutamine amidotransferase-like"/>
    <property type="match status" value="1"/>
</dbReference>
<evidence type="ECO:0000256" key="1">
    <source>
        <dbReference type="SAM" id="SignalP"/>
    </source>
</evidence>
<dbReference type="Gene3D" id="3.40.50.880">
    <property type="match status" value="1"/>
</dbReference>
<evidence type="ECO:0000259" key="2">
    <source>
        <dbReference type="Pfam" id="PF06283"/>
    </source>
</evidence>
<evidence type="ECO:0000313" key="4">
    <source>
        <dbReference type="Proteomes" id="UP000244527"/>
    </source>
</evidence>
<keyword evidence="1" id="KW-0732">Signal</keyword>
<dbReference type="RefSeq" id="WP_108742121.1">
    <property type="nucleotide sequence ID" value="NZ_CP020918.1"/>
</dbReference>
<dbReference type="InterPro" id="IPR029062">
    <property type="entry name" value="Class_I_gatase-like"/>
</dbReference>
<dbReference type="AlphaFoldDB" id="A0A2S1LHV6"/>
<feature type="chain" id="PRO_5015411394" evidence="1">
    <location>
        <begin position="24"/>
        <end position="254"/>
    </location>
</feature>
<dbReference type="EMBL" id="CP020918">
    <property type="protein sequence ID" value="AWG23221.1"/>
    <property type="molecule type" value="Genomic_DNA"/>
</dbReference>
<gene>
    <name evidence="3" type="ORF">FFWV33_17655</name>
</gene>
<feature type="domain" description="ThuA-like" evidence="2">
    <location>
        <begin position="28"/>
        <end position="247"/>
    </location>
</feature>
<dbReference type="Proteomes" id="UP000244527">
    <property type="component" value="Chromosome"/>
</dbReference>
<dbReference type="InterPro" id="IPR029010">
    <property type="entry name" value="ThuA-like"/>
</dbReference>